<dbReference type="PANTHER" id="PTHR30629">
    <property type="entry name" value="PROPHAGE INTEGRASE"/>
    <property type="match status" value="1"/>
</dbReference>
<evidence type="ECO:0000259" key="5">
    <source>
        <dbReference type="PROSITE" id="PS51898"/>
    </source>
</evidence>
<protein>
    <submittedName>
        <fullName evidence="6">Tyrosine-type recombinase/integrase</fullName>
    </submittedName>
</protein>
<dbReference type="Pfam" id="PF00589">
    <property type="entry name" value="Phage_integrase"/>
    <property type="match status" value="1"/>
</dbReference>
<gene>
    <name evidence="6" type="ORF">JI746_26685</name>
</gene>
<accession>A0ABS1JWM1</accession>
<dbReference type="PANTHER" id="PTHR30629:SF2">
    <property type="entry name" value="PROPHAGE INTEGRASE INTS-RELATED"/>
    <property type="match status" value="1"/>
</dbReference>
<comment type="similarity">
    <text evidence="1">Belongs to the 'phage' integrase family.</text>
</comment>
<proteinExistence type="inferred from homology"/>
<dbReference type="EMBL" id="JAEQND010000022">
    <property type="protein sequence ID" value="MBL0428719.1"/>
    <property type="molecule type" value="Genomic_DNA"/>
</dbReference>
<dbReference type="Gene3D" id="1.10.443.10">
    <property type="entry name" value="Intergrase catalytic core"/>
    <property type="match status" value="1"/>
</dbReference>
<keyword evidence="7" id="KW-1185">Reference proteome</keyword>
<organism evidence="6 7">
    <name type="scientific">Ramlibacter alkalitolerans</name>
    <dbReference type="NCBI Taxonomy" id="2039631"/>
    <lineage>
        <taxon>Bacteria</taxon>
        <taxon>Pseudomonadati</taxon>
        <taxon>Pseudomonadota</taxon>
        <taxon>Betaproteobacteria</taxon>
        <taxon>Burkholderiales</taxon>
        <taxon>Comamonadaceae</taxon>
        <taxon>Ramlibacter</taxon>
    </lineage>
</organism>
<dbReference type="Gene3D" id="1.10.150.130">
    <property type="match status" value="1"/>
</dbReference>
<dbReference type="Proteomes" id="UP000622707">
    <property type="component" value="Unassembled WGS sequence"/>
</dbReference>
<reference evidence="6 7" key="1">
    <citation type="journal article" date="2017" name="Int. J. Syst. Evol. Microbiol.">
        <title>Ramlibacter alkalitolerans sp. nov., alkali-tolerant bacterium isolated from soil of ginseng.</title>
        <authorList>
            <person name="Lee D.H."/>
            <person name="Cha C.J."/>
        </authorList>
    </citation>
    <scope>NUCLEOTIDE SEQUENCE [LARGE SCALE GENOMIC DNA]</scope>
    <source>
        <strain evidence="6 7">KACC 19305</strain>
    </source>
</reference>
<dbReference type="InterPro" id="IPR013762">
    <property type="entry name" value="Integrase-like_cat_sf"/>
</dbReference>
<dbReference type="RefSeq" id="WP_201693359.1">
    <property type="nucleotide sequence ID" value="NZ_JAEQND010000022.1"/>
</dbReference>
<evidence type="ECO:0000256" key="2">
    <source>
        <dbReference type="ARBA" id="ARBA00022908"/>
    </source>
</evidence>
<feature type="domain" description="Tyr recombinase" evidence="5">
    <location>
        <begin position="203"/>
        <end position="378"/>
    </location>
</feature>
<dbReference type="SUPFAM" id="SSF56349">
    <property type="entry name" value="DNA breaking-rejoining enzymes"/>
    <property type="match status" value="1"/>
</dbReference>
<name>A0ABS1JWM1_9BURK</name>
<keyword evidence="3" id="KW-0238">DNA-binding</keyword>
<dbReference type="PROSITE" id="PS51898">
    <property type="entry name" value="TYR_RECOMBINASE"/>
    <property type="match status" value="1"/>
</dbReference>
<dbReference type="InterPro" id="IPR011010">
    <property type="entry name" value="DNA_brk_join_enz"/>
</dbReference>
<evidence type="ECO:0000256" key="3">
    <source>
        <dbReference type="ARBA" id="ARBA00023125"/>
    </source>
</evidence>
<sequence length="381" mass="43157">MAIVNLTPAFIEAKAVCPANLKKIEFCDATVQGLLLECRSAMGALPTWYWRYKPNGKTKYERLGTTTELTLDQARKRVMLLKAQEAIAPRSASMPSETPACMTLNDFWDLHVLPRFKSKKRSWSRDVQLYKRIRPRFGNKPLTEIRRLEVDQFLRDLVDAGLSFATANHHGQLLRRILNLAVTGEVIPKNVLQRLELFHLANGREVFLNEEQVARFTEAVGNAENRRVALILLFLLSTGARLREALDAEWGQFDRDKNIWRVPATNAKANRVIQRHLGPSALWVLDEIGTEGVSKYVFPSPATGKPYTTITRAWYCLRRKAGLPDNVRIHDLRHTAASRVACETGSLVAVKHQLGHADVRMANRYAHLTDKTVQVSGDTRN</sequence>
<evidence type="ECO:0000256" key="4">
    <source>
        <dbReference type="ARBA" id="ARBA00023172"/>
    </source>
</evidence>
<evidence type="ECO:0000313" key="6">
    <source>
        <dbReference type="EMBL" id="MBL0428719.1"/>
    </source>
</evidence>
<dbReference type="InterPro" id="IPR038488">
    <property type="entry name" value="Integrase_DNA-bd_sf"/>
</dbReference>
<dbReference type="CDD" id="cd00796">
    <property type="entry name" value="INT_Rci_Hp1_C"/>
    <property type="match status" value="1"/>
</dbReference>
<evidence type="ECO:0000256" key="1">
    <source>
        <dbReference type="ARBA" id="ARBA00008857"/>
    </source>
</evidence>
<dbReference type="InterPro" id="IPR010998">
    <property type="entry name" value="Integrase_recombinase_N"/>
</dbReference>
<keyword evidence="4" id="KW-0233">DNA recombination</keyword>
<dbReference type="InterPro" id="IPR002104">
    <property type="entry name" value="Integrase_catalytic"/>
</dbReference>
<dbReference type="Gene3D" id="3.30.160.390">
    <property type="entry name" value="Integrase, DNA-binding domain"/>
    <property type="match status" value="1"/>
</dbReference>
<keyword evidence="2" id="KW-0229">DNA integration</keyword>
<evidence type="ECO:0000313" key="7">
    <source>
        <dbReference type="Proteomes" id="UP000622707"/>
    </source>
</evidence>
<comment type="caution">
    <text evidence="6">The sequence shown here is derived from an EMBL/GenBank/DDBJ whole genome shotgun (WGS) entry which is preliminary data.</text>
</comment>
<dbReference type="InterPro" id="IPR050808">
    <property type="entry name" value="Phage_Integrase"/>
</dbReference>